<protein>
    <submittedName>
        <fullName evidence="2">Uncharacterized protein</fullName>
    </submittedName>
</protein>
<keyword evidence="1" id="KW-1133">Transmembrane helix</keyword>
<evidence type="ECO:0000313" key="3">
    <source>
        <dbReference type="Proteomes" id="UP000481153"/>
    </source>
</evidence>
<evidence type="ECO:0000256" key="1">
    <source>
        <dbReference type="SAM" id="Phobius"/>
    </source>
</evidence>
<dbReference type="Proteomes" id="UP000481153">
    <property type="component" value="Unassembled WGS sequence"/>
</dbReference>
<feature type="transmembrane region" description="Helical" evidence="1">
    <location>
        <begin position="164"/>
        <end position="183"/>
    </location>
</feature>
<gene>
    <name evidence="2" type="ORF">Ae201684_001139</name>
</gene>
<proteinExistence type="predicted"/>
<dbReference type="EMBL" id="VJMJ01000009">
    <property type="protein sequence ID" value="KAF0744682.1"/>
    <property type="molecule type" value="Genomic_DNA"/>
</dbReference>
<name>A0A6G0XW11_9STRA</name>
<accession>A0A6G0XW11</accession>
<keyword evidence="3" id="KW-1185">Reference proteome</keyword>
<dbReference type="AlphaFoldDB" id="A0A6G0XW11"/>
<comment type="caution">
    <text evidence="2">The sequence shown here is derived from an EMBL/GenBank/DDBJ whole genome shotgun (WGS) entry which is preliminary data.</text>
</comment>
<reference evidence="2 3" key="1">
    <citation type="submission" date="2019-07" db="EMBL/GenBank/DDBJ databases">
        <title>Genomics analysis of Aphanomyces spp. identifies a new class of oomycete effector associated with host adaptation.</title>
        <authorList>
            <person name="Gaulin E."/>
        </authorList>
    </citation>
    <scope>NUCLEOTIDE SEQUENCE [LARGE SCALE GENOMIC DNA]</scope>
    <source>
        <strain evidence="2 3">ATCC 201684</strain>
    </source>
</reference>
<sequence>MDLKFPAEASENDVANGFNQAYCYAEGVRFCTSATAAEALAMFLPESTSSVVQILNAASIDASKVKGLVGLCHDVDSIAGGLSTKLPSRYATACSTCKDVAAKYGEYKPIYGWANEGCPLAATGAAWCVAFLTTQVRGNVYLGAPYQACRPAVLDLWKSYGSNVGIAGIVLTAISIVLMFFACHIRKKPDMDHHDGYHSAP</sequence>
<organism evidence="2 3">
    <name type="scientific">Aphanomyces euteiches</name>
    <dbReference type="NCBI Taxonomy" id="100861"/>
    <lineage>
        <taxon>Eukaryota</taxon>
        <taxon>Sar</taxon>
        <taxon>Stramenopiles</taxon>
        <taxon>Oomycota</taxon>
        <taxon>Saprolegniomycetes</taxon>
        <taxon>Saprolegniales</taxon>
        <taxon>Verrucalvaceae</taxon>
        <taxon>Aphanomyces</taxon>
    </lineage>
</organism>
<keyword evidence="1" id="KW-0812">Transmembrane</keyword>
<keyword evidence="1" id="KW-0472">Membrane</keyword>
<evidence type="ECO:0000313" key="2">
    <source>
        <dbReference type="EMBL" id="KAF0744682.1"/>
    </source>
</evidence>
<dbReference type="VEuPathDB" id="FungiDB:AeMF1_018521"/>